<evidence type="ECO:0000313" key="1">
    <source>
        <dbReference type="EMBL" id="GEA62308.1"/>
    </source>
</evidence>
<accession>A0A4Y3IU42</accession>
<name>A0A4Y3IU42_9VIBR</name>
<reference evidence="1 2" key="1">
    <citation type="submission" date="2019-06" db="EMBL/GenBank/DDBJ databases">
        <title>Whole genome shotgun sequence of Vibrio comitans NBRC 102076.</title>
        <authorList>
            <person name="Hosoyama A."/>
            <person name="Uohara A."/>
            <person name="Ohji S."/>
            <person name="Ichikawa N."/>
        </authorList>
    </citation>
    <scope>NUCLEOTIDE SEQUENCE [LARGE SCALE GENOMIC DNA]</scope>
    <source>
        <strain evidence="1 2">NBRC 102076</strain>
    </source>
</reference>
<keyword evidence="2" id="KW-1185">Reference proteome</keyword>
<proteinExistence type="predicted"/>
<organism evidence="1 2">
    <name type="scientific">Vibrio comitans NBRC 102076</name>
    <dbReference type="NCBI Taxonomy" id="1219078"/>
    <lineage>
        <taxon>Bacteria</taxon>
        <taxon>Pseudomonadati</taxon>
        <taxon>Pseudomonadota</taxon>
        <taxon>Gammaproteobacteria</taxon>
        <taxon>Vibrionales</taxon>
        <taxon>Vibrionaceae</taxon>
        <taxon>Vibrio</taxon>
    </lineage>
</organism>
<gene>
    <name evidence="1" type="ORF">VCO01S_35010</name>
</gene>
<dbReference type="AlphaFoldDB" id="A0A4Y3IU42"/>
<sequence>MVVSELDLLLQPANTLAIAKDNTDNFLIFIDSSFVFLSYRLGLAIELESNNGLHCNAGTESYVSIKI</sequence>
<evidence type="ECO:0000313" key="2">
    <source>
        <dbReference type="Proteomes" id="UP000318242"/>
    </source>
</evidence>
<protein>
    <submittedName>
        <fullName evidence="1">Uncharacterized protein</fullName>
    </submittedName>
</protein>
<dbReference type="Proteomes" id="UP000318242">
    <property type="component" value="Unassembled WGS sequence"/>
</dbReference>
<dbReference type="EMBL" id="BJLH01000018">
    <property type="protein sequence ID" value="GEA62308.1"/>
    <property type="molecule type" value="Genomic_DNA"/>
</dbReference>
<comment type="caution">
    <text evidence="1">The sequence shown here is derived from an EMBL/GenBank/DDBJ whole genome shotgun (WGS) entry which is preliminary data.</text>
</comment>